<evidence type="ECO:0000313" key="3">
    <source>
        <dbReference type="Proteomes" id="UP000275078"/>
    </source>
</evidence>
<dbReference type="PROSITE" id="PS50181">
    <property type="entry name" value="FBOX"/>
    <property type="match status" value="1"/>
</dbReference>
<proteinExistence type="predicted"/>
<dbReference type="Gene3D" id="1.20.1280.50">
    <property type="match status" value="1"/>
</dbReference>
<dbReference type="Pfam" id="PF12937">
    <property type="entry name" value="F-box-like"/>
    <property type="match status" value="1"/>
</dbReference>
<accession>A0A3N4I6P2</accession>
<dbReference type="AlphaFoldDB" id="A0A3N4I6P2"/>
<name>A0A3N4I6P2_ASCIM</name>
<dbReference type="InterPro" id="IPR001810">
    <property type="entry name" value="F-box_dom"/>
</dbReference>
<dbReference type="EMBL" id="ML119677">
    <property type="protein sequence ID" value="RPA81755.1"/>
    <property type="molecule type" value="Genomic_DNA"/>
</dbReference>
<keyword evidence="3" id="KW-1185">Reference proteome</keyword>
<dbReference type="InterPro" id="IPR036047">
    <property type="entry name" value="F-box-like_dom_sf"/>
</dbReference>
<dbReference type="Proteomes" id="UP000275078">
    <property type="component" value="Unassembled WGS sequence"/>
</dbReference>
<protein>
    <recommendedName>
        <fullName evidence="1">F-box domain-containing protein</fullName>
    </recommendedName>
</protein>
<feature type="domain" description="F-box" evidence="1">
    <location>
        <begin position="14"/>
        <end position="64"/>
    </location>
</feature>
<gene>
    <name evidence="2" type="ORF">BJ508DRAFT_306360</name>
</gene>
<sequence>MDLQPNFLGVILILSTYLKLPNEILGLILMHIPDPTTYLTASQVCRHWHTLIHDPINRRNFSKQWFLANCNKDYASSLIGHITRYARRHSKLTIFCITQYPHEIVWDEEAEIVLPGNESGRMKARRFVQWYPWRDIIFTRELWELLGRPRYRCLKQVVQRMADLSVGAELVAQQSPPYDIEDVVFPNILCELYQKREREKAEFIGPHEELKDERDYIYKQHEYLVGVTHLQSHPCVCGKEVPGEEEESDWEV</sequence>
<dbReference type="SMART" id="SM00256">
    <property type="entry name" value="FBOX"/>
    <property type="match status" value="1"/>
</dbReference>
<organism evidence="2 3">
    <name type="scientific">Ascobolus immersus RN42</name>
    <dbReference type="NCBI Taxonomy" id="1160509"/>
    <lineage>
        <taxon>Eukaryota</taxon>
        <taxon>Fungi</taxon>
        <taxon>Dikarya</taxon>
        <taxon>Ascomycota</taxon>
        <taxon>Pezizomycotina</taxon>
        <taxon>Pezizomycetes</taxon>
        <taxon>Pezizales</taxon>
        <taxon>Ascobolaceae</taxon>
        <taxon>Ascobolus</taxon>
    </lineage>
</organism>
<evidence type="ECO:0000313" key="2">
    <source>
        <dbReference type="EMBL" id="RPA81755.1"/>
    </source>
</evidence>
<reference evidence="2 3" key="1">
    <citation type="journal article" date="2018" name="Nat. Ecol. Evol.">
        <title>Pezizomycetes genomes reveal the molecular basis of ectomycorrhizal truffle lifestyle.</title>
        <authorList>
            <person name="Murat C."/>
            <person name="Payen T."/>
            <person name="Noel B."/>
            <person name="Kuo A."/>
            <person name="Morin E."/>
            <person name="Chen J."/>
            <person name="Kohler A."/>
            <person name="Krizsan K."/>
            <person name="Balestrini R."/>
            <person name="Da Silva C."/>
            <person name="Montanini B."/>
            <person name="Hainaut M."/>
            <person name="Levati E."/>
            <person name="Barry K.W."/>
            <person name="Belfiori B."/>
            <person name="Cichocki N."/>
            <person name="Clum A."/>
            <person name="Dockter R.B."/>
            <person name="Fauchery L."/>
            <person name="Guy J."/>
            <person name="Iotti M."/>
            <person name="Le Tacon F."/>
            <person name="Lindquist E.A."/>
            <person name="Lipzen A."/>
            <person name="Malagnac F."/>
            <person name="Mello A."/>
            <person name="Molinier V."/>
            <person name="Miyauchi S."/>
            <person name="Poulain J."/>
            <person name="Riccioni C."/>
            <person name="Rubini A."/>
            <person name="Sitrit Y."/>
            <person name="Splivallo R."/>
            <person name="Traeger S."/>
            <person name="Wang M."/>
            <person name="Zifcakova L."/>
            <person name="Wipf D."/>
            <person name="Zambonelli A."/>
            <person name="Paolocci F."/>
            <person name="Nowrousian M."/>
            <person name="Ottonello S."/>
            <person name="Baldrian P."/>
            <person name="Spatafora J.W."/>
            <person name="Henrissat B."/>
            <person name="Nagy L.G."/>
            <person name="Aury J.M."/>
            <person name="Wincker P."/>
            <person name="Grigoriev I.V."/>
            <person name="Bonfante P."/>
            <person name="Martin F.M."/>
        </authorList>
    </citation>
    <scope>NUCLEOTIDE SEQUENCE [LARGE SCALE GENOMIC DNA]</scope>
    <source>
        <strain evidence="2 3">RN42</strain>
    </source>
</reference>
<dbReference type="SUPFAM" id="SSF81383">
    <property type="entry name" value="F-box domain"/>
    <property type="match status" value="1"/>
</dbReference>
<evidence type="ECO:0000259" key="1">
    <source>
        <dbReference type="PROSITE" id="PS50181"/>
    </source>
</evidence>
<dbReference type="OrthoDB" id="5238783at2759"/>